<evidence type="ECO:0000259" key="1">
    <source>
        <dbReference type="SMART" id="SM00960"/>
    </source>
</evidence>
<dbReference type="SUPFAM" id="SSF103196">
    <property type="entry name" value="Roadblock/LC7 domain"/>
    <property type="match status" value="1"/>
</dbReference>
<name>A0A3B1C1Z5_9ZZZZ</name>
<dbReference type="InterPro" id="IPR004942">
    <property type="entry name" value="Roadblock/LAMTOR2_dom"/>
</dbReference>
<protein>
    <recommendedName>
        <fullName evidence="1">Roadblock/LAMTOR2 domain-containing protein</fullName>
    </recommendedName>
</protein>
<dbReference type="Gene3D" id="3.30.450.30">
    <property type="entry name" value="Dynein light chain 2a, cytoplasmic"/>
    <property type="match status" value="1"/>
</dbReference>
<organism evidence="2">
    <name type="scientific">hydrothermal vent metagenome</name>
    <dbReference type="NCBI Taxonomy" id="652676"/>
    <lineage>
        <taxon>unclassified sequences</taxon>
        <taxon>metagenomes</taxon>
        <taxon>ecological metagenomes</taxon>
    </lineage>
</organism>
<accession>A0A3B1C1Z5</accession>
<dbReference type="EMBL" id="UOGC01000062">
    <property type="protein sequence ID" value="VAX18034.1"/>
    <property type="molecule type" value="Genomic_DNA"/>
</dbReference>
<reference evidence="2" key="1">
    <citation type="submission" date="2018-06" db="EMBL/GenBank/DDBJ databases">
        <authorList>
            <person name="Zhirakovskaya E."/>
        </authorList>
    </citation>
    <scope>NUCLEOTIDE SEQUENCE</scope>
</reference>
<dbReference type="InterPro" id="IPR037587">
    <property type="entry name" value="LAMTOR2-like"/>
</dbReference>
<dbReference type="PANTHER" id="PTHR13323">
    <property type="entry name" value="LATE ENDOSOMAL/LYSOSOMAL MP1 INTERACTING PROTEIN"/>
    <property type="match status" value="1"/>
</dbReference>
<proteinExistence type="predicted"/>
<dbReference type="SMART" id="SM00960">
    <property type="entry name" value="Robl_LC7"/>
    <property type="match status" value="1"/>
</dbReference>
<evidence type="ECO:0000313" key="2">
    <source>
        <dbReference type="EMBL" id="VAX18034.1"/>
    </source>
</evidence>
<dbReference type="GO" id="GO:0005085">
    <property type="term" value="F:guanyl-nucleotide exchange factor activity"/>
    <property type="evidence" value="ECO:0007669"/>
    <property type="project" value="InterPro"/>
</dbReference>
<dbReference type="AlphaFoldDB" id="A0A3B1C1Z5"/>
<sequence length="166" mass="18795">MKDEHLRTRRLVYYTEDLDRVDKLLGEFLKLASAKSIYLVDKDGHLVTQKGHSQSINPETISALVAGSFAATKEMARVLGEAEFTVMFHQGKKDHIHISLVSERAITAIVFDDQTTVGMVNLYSKELTAKLGKIFDVASKRAVQKEQIEEDYSDSVKERLDDMFKD</sequence>
<gene>
    <name evidence="2" type="ORF">MNBD_NITROSPINAE01-1084</name>
</gene>
<feature type="domain" description="Roadblock/LAMTOR2" evidence="1">
    <location>
        <begin position="21"/>
        <end position="111"/>
    </location>
</feature>
<dbReference type="GO" id="GO:0032008">
    <property type="term" value="P:positive regulation of TOR signaling"/>
    <property type="evidence" value="ECO:0007669"/>
    <property type="project" value="InterPro"/>
</dbReference>
<dbReference type="GO" id="GO:0060090">
    <property type="term" value="F:molecular adaptor activity"/>
    <property type="evidence" value="ECO:0007669"/>
    <property type="project" value="InterPro"/>
</dbReference>
<dbReference type="Pfam" id="PF03259">
    <property type="entry name" value="Robl_LC7"/>
    <property type="match status" value="1"/>
</dbReference>